<dbReference type="GO" id="GO:0006564">
    <property type="term" value="P:L-serine biosynthetic process"/>
    <property type="evidence" value="ECO:0007669"/>
    <property type="project" value="InterPro"/>
</dbReference>
<reference evidence="5 6" key="1">
    <citation type="submission" date="2019-11" db="EMBL/GenBank/DDBJ databases">
        <title>Whole genome sequence of Oryza granulata.</title>
        <authorList>
            <person name="Li W."/>
        </authorList>
    </citation>
    <scope>NUCLEOTIDE SEQUENCE [LARGE SCALE GENOMIC DNA]</scope>
    <source>
        <strain evidence="6">cv. Menghai</strain>
        <tissue evidence="5">Leaf</tissue>
    </source>
</reference>
<dbReference type="EMBL" id="SPHZ02000012">
    <property type="protein sequence ID" value="KAF0888766.1"/>
    <property type="molecule type" value="Genomic_DNA"/>
</dbReference>
<evidence type="ECO:0000256" key="3">
    <source>
        <dbReference type="ARBA" id="ARBA00022898"/>
    </source>
</evidence>
<dbReference type="SUPFAM" id="SSF53383">
    <property type="entry name" value="PLP-dependent transferases"/>
    <property type="match status" value="1"/>
</dbReference>
<evidence type="ECO:0000256" key="1">
    <source>
        <dbReference type="ARBA" id="ARBA00001933"/>
    </source>
</evidence>
<dbReference type="AlphaFoldDB" id="A0A6G1BLI0"/>
<evidence type="ECO:0000313" key="6">
    <source>
        <dbReference type="Proteomes" id="UP000479710"/>
    </source>
</evidence>
<keyword evidence="3" id="KW-0663">Pyridoxal phosphate</keyword>
<evidence type="ECO:0000313" key="5">
    <source>
        <dbReference type="EMBL" id="KAF0888766.1"/>
    </source>
</evidence>
<dbReference type="Gene3D" id="3.40.640.10">
    <property type="entry name" value="Type I PLP-dependent aspartate aminotransferase-like (Major domain)"/>
    <property type="match status" value="1"/>
</dbReference>
<dbReference type="InterPro" id="IPR015421">
    <property type="entry name" value="PyrdxlP-dep_Trfase_major"/>
</dbReference>
<comment type="cofactor">
    <cofactor evidence="1">
        <name>pyridoxal 5'-phosphate</name>
        <dbReference type="ChEBI" id="CHEBI:597326"/>
    </cofactor>
</comment>
<dbReference type="OrthoDB" id="1703350at2759"/>
<dbReference type="PANTHER" id="PTHR43247">
    <property type="entry name" value="PHOSPHOSERINE AMINOTRANSFERASE"/>
    <property type="match status" value="1"/>
</dbReference>
<keyword evidence="6" id="KW-1185">Reference proteome</keyword>
<organism evidence="5 6">
    <name type="scientific">Oryza meyeriana var. granulata</name>
    <dbReference type="NCBI Taxonomy" id="110450"/>
    <lineage>
        <taxon>Eukaryota</taxon>
        <taxon>Viridiplantae</taxon>
        <taxon>Streptophyta</taxon>
        <taxon>Embryophyta</taxon>
        <taxon>Tracheophyta</taxon>
        <taxon>Spermatophyta</taxon>
        <taxon>Magnoliopsida</taxon>
        <taxon>Liliopsida</taxon>
        <taxon>Poales</taxon>
        <taxon>Poaceae</taxon>
        <taxon>BOP clade</taxon>
        <taxon>Oryzoideae</taxon>
        <taxon>Oryzeae</taxon>
        <taxon>Oryzinae</taxon>
        <taxon>Oryza</taxon>
        <taxon>Oryza meyeriana</taxon>
    </lineage>
</organism>
<sequence length="148" mass="16689">MPLNFHAFPSDTADFVVSSSWSDKVFKEAKKFSAAWSSKDSKYTSLSLFDAIKQNLEARFLHICSNETIHIVKFKDYLEPHNKLGILITDMSSNFLMHTQLSTVVILANALLVVFCMDGQHATWGESYLGGSDEVTSAEQRFQRTDNT</sequence>
<comment type="caution">
    <text evidence="5">The sequence shown here is derived from an EMBL/GenBank/DDBJ whole genome shotgun (WGS) entry which is preliminary data.</text>
</comment>
<dbReference type="GO" id="GO:0030170">
    <property type="term" value="F:pyridoxal phosphate binding"/>
    <property type="evidence" value="ECO:0007669"/>
    <property type="project" value="TreeGrafter"/>
</dbReference>
<gene>
    <name evidence="5" type="ORF">E2562_017772</name>
</gene>
<dbReference type="PANTHER" id="PTHR43247:SF1">
    <property type="entry name" value="PHOSPHOSERINE AMINOTRANSFERASE"/>
    <property type="match status" value="1"/>
</dbReference>
<dbReference type="Proteomes" id="UP000479710">
    <property type="component" value="Unassembled WGS sequence"/>
</dbReference>
<name>A0A6G1BLI0_9ORYZ</name>
<accession>A0A6G1BLI0</accession>
<protein>
    <submittedName>
        <fullName evidence="5">Uncharacterized protein</fullName>
    </submittedName>
</protein>
<dbReference type="InterPro" id="IPR022278">
    <property type="entry name" value="Pser_aminoTfrase"/>
</dbReference>
<dbReference type="GO" id="GO:0009570">
    <property type="term" value="C:chloroplast stroma"/>
    <property type="evidence" value="ECO:0007669"/>
    <property type="project" value="TreeGrafter"/>
</dbReference>
<dbReference type="GO" id="GO:0004648">
    <property type="term" value="F:O-phospho-L-serine:2-oxoglutarate aminotransferase activity"/>
    <property type="evidence" value="ECO:0007669"/>
    <property type="project" value="InterPro"/>
</dbReference>
<evidence type="ECO:0000256" key="2">
    <source>
        <dbReference type="ARBA" id="ARBA00022679"/>
    </source>
</evidence>
<evidence type="ECO:0000256" key="4">
    <source>
        <dbReference type="ARBA" id="ARBA00029440"/>
    </source>
</evidence>
<proteinExistence type="predicted"/>
<comment type="pathway">
    <text evidence="4">Amino-acid biosynthesis.</text>
</comment>
<dbReference type="InterPro" id="IPR015424">
    <property type="entry name" value="PyrdxlP-dep_Trfase"/>
</dbReference>
<keyword evidence="2" id="KW-0808">Transferase</keyword>